<dbReference type="EMBL" id="JAUSUO010000001">
    <property type="protein sequence ID" value="MDQ0341714.1"/>
    <property type="molecule type" value="Genomic_DNA"/>
</dbReference>
<keyword evidence="3" id="KW-0326">Glycosidase</keyword>
<dbReference type="EC" id="3.2.1.41" evidence="3"/>
<dbReference type="InterPro" id="IPR014756">
    <property type="entry name" value="Ig_E-set"/>
</dbReference>
<feature type="domain" description="Glycosyl hydrolase family 13 catalytic" evidence="2">
    <location>
        <begin position="241"/>
        <end position="604"/>
    </location>
</feature>
<dbReference type="SUPFAM" id="SSF81296">
    <property type="entry name" value="E set domains"/>
    <property type="match status" value="1"/>
</dbReference>
<evidence type="ECO:0000259" key="2">
    <source>
        <dbReference type="SMART" id="SM00642"/>
    </source>
</evidence>
<dbReference type="InterPro" id="IPR017853">
    <property type="entry name" value="GH"/>
</dbReference>
<dbReference type="InterPro" id="IPR004193">
    <property type="entry name" value="Glyco_hydro_13_N"/>
</dbReference>
<dbReference type="InterPro" id="IPR013780">
    <property type="entry name" value="Glyco_hydro_b"/>
</dbReference>
<dbReference type="Gene3D" id="2.60.40.1180">
    <property type="entry name" value="Golgi alpha-mannosidase II"/>
    <property type="match status" value="1"/>
</dbReference>
<dbReference type="Proteomes" id="UP001232343">
    <property type="component" value="Unassembled WGS sequence"/>
</dbReference>
<dbReference type="CDD" id="cd02860">
    <property type="entry name" value="E_set_Pullulanase"/>
    <property type="match status" value="1"/>
</dbReference>
<evidence type="ECO:0000313" key="4">
    <source>
        <dbReference type="Proteomes" id="UP001232343"/>
    </source>
</evidence>
<dbReference type="InterPro" id="IPR013783">
    <property type="entry name" value="Ig-like_fold"/>
</dbReference>
<dbReference type="NCBIfam" id="TIGR02104">
    <property type="entry name" value="pulA_typeI"/>
    <property type="match status" value="1"/>
</dbReference>
<comment type="similarity">
    <text evidence="1">Belongs to the glycosyl hydrolase 13 family.</text>
</comment>
<dbReference type="Gene3D" id="3.20.20.80">
    <property type="entry name" value="Glycosidases"/>
    <property type="match status" value="1"/>
</dbReference>
<sequence>METNIAWIDDVHLLTLNTNNISFLLDNKSPVIYWGKKNKCFPLTINEKISESAVIFSFSDVLPMGETLELIWGEKSFPIYPRGIVRTQWFDENFSANEEILGAYSKNDTTYFSIWSPLATSVILYLNNMSKKLNRQEKGIWTCQINGNWHGFSYEYEVTVNGETIRVNDPYAKSMLANSEKGVVIDFSKTDQITTKRPAIKDLQDAIIYELHVRDATIQSESRVQNKGKFLGLSELKTTTENGYSTGLSYIKELGCTHIQLLPINDYARVNELEPENYYNWGYDPLYFQSLEGSYSNFPNDPISRINECKKMIETFHQEGLSVILDVVFNHVFVMEQSSLEKLVPGYYFRYKEDGSVSNGTGVGNDLATERVMVRKLIIDTIDFFLSEFQVSGFRFDLMGAIDIETMNAVVTRCKKEPTPIMLLGEGWELSTSLPSHKKATSKNSNQLLAVRYFNDFFRDSLKGNIFNTDDLGYVNGKGRYLERLAHLVTGSSLEEWGDPLVSSVEQTINYVECHDNHTLWDRLLLTNGDECDDIRKKMHQLATGIMLLSQGVPFIHAGQEWFRTKNGIENSYISGDEINQLDWKRREKEEKNINFIRMLISLRRRYDVFRLRSKEEIKRRIHILHVPQPVFAYTLFGNDEDFSIYINPTDENYEVQLPSPGLWKIEATNDDNKVIHNVVGEYFSVNPYELIVLKKAR</sequence>
<keyword evidence="4" id="KW-1185">Reference proteome</keyword>
<gene>
    <name evidence="3" type="ORF">J2S14_000507</name>
</gene>
<keyword evidence="3" id="KW-0378">Hydrolase</keyword>
<dbReference type="SUPFAM" id="SSF51445">
    <property type="entry name" value="(Trans)glycosidases"/>
    <property type="match status" value="1"/>
</dbReference>
<evidence type="ECO:0000256" key="1">
    <source>
        <dbReference type="ARBA" id="ARBA00008061"/>
    </source>
</evidence>
<organism evidence="3 4">
    <name type="scientific">Lederbergia wuyishanensis</name>
    <dbReference type="NCBI Taxonomy" id="1347903"/>
    <lineage>
        <taxon>Bacteria</taxon>
        <taxon>Bacillati</taxon>
        <taxon>Bacillota</taxon>
        <taxon>Bacilli</taxon>
        <taxon>Bacillales</taxon>
        <taxon>Bacillaceae</taxon>
        <taxon>Lederbergia</taxon>
    </lineage>
</organism>
<comment type="caution">
    <text evidence="3">The sequence shown here is derived from an EMBL/GenBank/DDBJ whole genome shotgun (WGS) entry which is preliminary data.</text>
</comment>
<dbReference type="PANTHER" id="PTHR43002">
    <property type="entry name" value="GLYCOGEN DEBRANCHING ENZYME"/>
    <property type="match status" value="1"/>
</dbReference>
<proteinExistence type="inferred from homology"/>
<accession>A0ABU0CZX7</accession>
<name>A0ABU0CZX7_9BACI</name>
<dbReference type="SMART" id="SM00642">
    <property type="entry name" value="Aamy"/>
    <property type="match status" value="1"/>
</dbReference>
<reference evidence="3 4" key="1">
    <citation type="submission" date="2023-07" db="EMBL/GenBank/DDBJ databases">
        <title>Genomic Encyclopedia of Type Strains, Phase IV (KMG-IV): sequencing the most valuable type-strain genomes for metagenomic binning, comparative biology and taxonomic classification.</title>
        <authorList>
            <person name="Goeker M."/>
        </authorList>
    </citation>
    <scope>NUCLEOTIDE SEQUENCE [LARGE SCALE GENOMIC DNA]</scope>
    <source>
        <strain evidence="3 4">DSM 27848</strain>
    </source>
</reference>
<evidence type="ECO:0000313" key="3">
    <source>
        <dbReference type="EMBL" id="MDQ0341714.1"/>
    </source>
</evidence>
<dbReference type="InterPro" id="IPR011840">
    <property type="entry name" value="PulA_typeI"/>
</dbReference>
<protein>
    <submittedName>
        <fullName evidence="3">Pullulanase</fullName>
        <ecNumber evidence="3">3.2.1.41</ecNumber>
    </submittedName>
</protein>
<dbReference type="Pfam" id="PF00128">
    <property type="entry name" value="Alpha-amylase"/>
    <property type="match status" value="1"/>
</dbReference>
<dbReference type="CDD" id="cd11341">
    <property type="entry name" value="AmyAc_Pullulanase_LD-like"/>
    <property type="match status" value="1"/>
</dbReference>
<dbReference type="Pfam" id="PF02922">
    <property type="entry name" value="CBM_48"/>
    <property type="match status" value="1"/>
</dbReference>
<dbReference type="InterPro" id="IPR006047">
    <property type="entry name" value="GH13_cat_dom"/>
</dbReference>
<dbReference type="Gene3D" id="2.60.40.10">
    <property type="entry name" value="Immunoglobulins"/>
    <property type="match status" value="1"/>
</dbReference>
<dbReference type="RefSeq" id="WP_244679943.1">
    <property type="nucleotide sequence ID" value="NZ_JALIRM010000001.1"/>
</dbReference>
<dbReference type="GO" id="GO:0051060">
    <property type="term" value="F:pullulanase activity"/>
    <property type="evidence" value="ECO:0007669"/>
    <property type="project" value="UniProtKB-EC"/>
</dbReference>